<feature type="transmembrane region" description="Helical" evidence="1">
    <location>
        <begin position="308"/>
        <end position="328"/>
    </location>
</feature>
<feature type="transmembrane region" description="Helical" evidence="1">
    <location>
        <begin position="264"/>
        <end position="287"/>
    </location>
</feature>
<reference evidence="2 3" key="1">
    <citation type="submission" date="2019-02" db="EMBL/GenBank/DDBJ databases">
        <title>Deep-cultivation of Planctomycetes and their phenomic and genomic characterization uncovers novel biology.</title>
        <authorList>
            <person name="Wiegand S."/>
            <person name="Jogler M."/>
            <person name="Boedeker C."/>
            <person name="Pinto D."/>
            <person name="Vollmers J."/>
            <person name="Rivas-Marin E."/>
            <person name="Kohn T."/>
            <person name="Peeters S.H."/>
            <person name="Heuer A."/>
            <person name="Rast P."/>
            <person name="Oberbeckmann S."/>
            <person name="Bunk B."/>
            <person name="Jeske O."/>
            <person name="Meyerdierks A."/>
            <person name="Storesund J.E."/>
            <person name="Kallscheuer N."/>
            <person name="Luecker S."/>
            <person name="Lage O.M."/>
            <person name="Pohl T."/>
            <person name="Merkel B.J."/>
            <person name="Hornburger P."/>
            <person name="Mueller R.-W."/>
            <person name="Bruemmer F."/>
            <person name="Labrenz M."/>
            <person name="Spormann A.M."/>
            <person name="Op den Camp H."/>
            <person name="Overmann J."/>
            <person name="Amann R."/>
            <person name="Jetten M.S.M."/>
            <person name="Mascher T."/>
            <person name="Medema M.H."/>
            <person name="Devos D.P."/>
            <person name="Kaster A.-K."/>
            <person name="Ovreas L."/>
            <person name="Rohde M."/>
            <person name="Galperin M.Y."/>
            <person name="Jogler C."/>
        </authorList>
    </citation>
    <scope>NUCLEOTIDE SEQUENCE [LARGE SCALE GENOMIC DNA]</scope>
    <source>
        <strain evidence="2 3">V22</strain>
    </source>
</reference>
<feature type="transmembrane region" description="Helical" evidence="1">
    <location>
        <begin position="232"/>
        <end position="252"/>
    </location>
</feature>
<dbReference type="EMBL" id="CP036316">
    <property type="protein sequence ID" value="QDT63091.1"/>
    <property type="molecule type" value="Genomic_DNA"/>
</dbReference>
<feature type="transmembrane region" description="Helical" evidence="1">
    <location>
        <begin position="375"/>
        <end position="393"/>
    </location>
</feature>
<evidence type="ECO:0000313" key="2">
    <source>
        <dbReference type="EMBL" id="QDT63091.1"/>
    </source>
</evidence>
<organism evidence="2 3">
    <name type="scientific">Calycomorphotria hydatis</name>
    <dbReference type="NCBI Taxonomy" id="2528027"/>
    <lineage>
        <taxon>Bacteria</taxon>
        <taxon>Pseudomonadati</taxon>
        <taxon>Planctomycetota</taxon>
        <taxon>Planctomycetia</taxon>
        <taxon>Planctomycetales</taxon>
        <taxon>Planctomycetaceae</taxon>
        <taxon>Calycomorphotria</taxon>
    </lineage>
</organism>
<protein>
    <submittedName>
        <fullName evidence="2">Uncharacterized protein</fullName>
    </submittedName>
</protein>
<evidence type="ECO:0000313" key="3">
    <source>
        <dbReference type="Proteomes" id="UP000319976"/>
    </source>
</evidence>
<dbReference type="KEGG" id="chya:V22_02910"/>
<evidence type="ECO:0000256" key="1">
    <source>
        <dbReference type="SAM" id="Phobius"/>
    </source>
</evidence>
<name>A0A517T411_9PLAN</name>
<sequence length="415" mass="45637">MFDKPIAIVGSINQNRSTDAEFTPYEPPLRNPEAAKAMAKELGRALADAGHKILVYSSNPDFVESAVVDGYCESGNSQEGGIERLFPAIYEERWHGAFSQEQDEELKKLFVTNHDSRSDWRISYYQSLNRVGGMIAIGGGQATFNLGLMSMAYPVPIVSLGAFGGASEKLLEMVSQKRWILDEDIDLMREANDAGALVESLERQQETILSDQAALTGEALQKRIIKLRSRRSGVALASLLFSIVLLTFLLYANGLPSTGISFGLSLFAFMFLPIAIGVSGANIYAVRSIRESDYFDENGKQRNRMQQALTEAIAFGATVGLISFLVFLSSQITANEDIGNLKDLLLPNYVAANSNEGLEVSEPAALTRNPADNKLPYLLFFAVPICFIAGLTYETVYARWEKVEPQVPLPTRYGE</sequence>
<gene>
    <name evidence="2" type="ORF">V22_02910</name>
</gene>
<keyword evidence="1" id="KW-0472">Membrane</keyword>
<dbReference type="Gene3D" id="3.40.50.450">
    <property type="match status" value="1"/>
</dbReference>
<accession>A0A517T411</accession>
<keyword evidence="1" id="KW-0812">Transmembrane</keyword>
<dbReference type="OrthoDB" id="3423972at2"/>
<proteinExistence type="predicted"/>
<keyword evidence="1" id="KW-1133">Transmembrane helix</keyword>
<dbReference type="AlphaFoldDB" id="A0A517T411"/>
<dbReference type="Proteomes" id="UP000319976">
    <property type="component" value="Chromosome"/>
</dbReference>
<keyword evidence="3" id="KW-1185">Reference proteome</keyword>